<organism evidence="2 3">
    <name type="scientific">Purpureocillium takamizusanense</name>
    <dbReference type="NCBI Taxonomy" id="2060973"/>
    <lineage>
        <taxon>Eukaryota</taxon>
        <taxon>Fungi</taxon>
        <taxon>Dikarya</taxon>
        <taxon>Ascomycota</taxon>
        <taxon>Pezizomycotina</taxon>
        <taxon>Sordariomycetes</taxon>
        <taxon>Hypocreomycetidae</taxon>
        <taxon>Hypocreales</taxon>
        <taxon>Ophiocordycipitaceae</taxon>
        <taxon>Purpureocillium</taxon>
    </lineage>
</organism>
<dbReference type="GeneID" id="72065336"/>
<dbReference type="RefSeq" id="XP_047840476.1">
    <property type="nucleotide sequence ID" value="XM_047984502.1"/>
</dbReference>
<keyword evidence="3" id="KW-1185">Reference proteome</keyword>
<evidence type="ECO:0000256" key="1">
    <source>
        <dbReference type="ARBA" id="ARBA00007865"/>
    </source>
</evidence>
<dbReference type="PANTHER" id="PTHR34861">
    <property type="match status" value="1"/>
</dbReference>
<dbReference type="InterPro" id="IPR037175">
    <property type="entry name" value="KFase_sf"/>
</dbReference>
<reference evidence="2" key="1">
    <citation type="submission" date="2021-11" db="EMBL/GenBank/DDBJ databases">
        <title>Purpureocillium_takamizusanense_genome.</title>
        <authorList>
            <person name="Nguyen N.-H."/>
        </authorList>
    </citation>
    <scope>NUCLEOTIDE SEQUENCE</scope>
    <source>
        <strain evidence="2">PT3</strain>
    </source>
</reference>
<gene>
    <name evidence="2" type="ORF">JDV02_003377</name>
</gene>
<dbReference type="Pfam" id="PF04199">
    <property type="entry name" value="Cyclase"/>
    <property type="match status" value="1"/>
</dbReference>
<sequence length="346" mass="37621">MPVNPSSVPDFDDLPKVEGMPQGCAWGVFDQNGKKDFVGTLNFLTPEIVKAAAAEVKDGVSISLNWPLNGLTRLALTGRGPAKHNVIYLPDAWGEAVVPPDAPSWDDELSFNTQSSSQWDSLAHVQHPGSGLAYNGNKPTKENLSAETTAANTQPTLDHWHEHGGLAGRGVLLDYKLYAEETGFSFHPFAGDLITVDNLEACARHFGVEFRYGDVLLVRTGATEAISNPTPKDLEMMEAHRQSGLDGTINTARWLWNRRFAAVASDAMALEAWPPVKADGTHGNLGDVVIHHYMLSLFGMSIGELWDLSKLSEYCAKAKRYSFMITSIPLNNPCLIASPPNALAIL</sequence>
<evidence type="ECO:0000313" key="3">
    <source>
        <dbReference type="Proteomes" id="UP000829364"/>
    </source>
</evidence>
<dbReference type="PANTHER" id="PTHR34861:SF10">
    <property type="entry name" value="CYCLASE"/>
    <property type="match status" value="1"/>
</dbReference>
<name>A0A9Q8QCA3_9HYPO</name>
<dbReference type="KEGG" id="ptkz:JDV02_003377"/>
<dbReference type="OrthoDB" id="5396at2759"/>
<dbReference type="AlphaFoldDB" id="A0A9Q8QCA3"/>
<dbReference type="Proteomes" id="UP000829364">
    <property type="component" value="Chromosome 2"/>
</dbReference>
<evidence type="ECO:0000313" key="2">
    <source>
        <dbReference type="EMBL" id="UNI16995.1"/>
    </source>
</evidence>
<proteinExistence type="inferred from homology"/>
<dbReference type="GO" id="GO:0004061">
    <property type="term" value="F:arylformamidase activity"/>
    <property type="evidence" value="ECO:0007669"/>
    <property type="project" value="InterPro"/>
</dbReference>
<evidence type="ECO:0008006" key="4">
    <source>
        <dbReference type="Google" id="ProtNLM"/>
    </source>
</evidence>
<dbReference type="GO" id="GO:0019441">
    <property type="term" value="P:L-tryptophan catabolic process to kynurenine"/>
    <property type="evidence" value="ECO:0007669"/>
    <property type="project" value="InterPro"/>
</dbReference>
<dbReference type="EMBL" id="CP086355">
    <property type="protein sequence ID" value="UNI16995.1"/>
    <property type="molecule type" value="Genomic_DNA"/>
</dbReference>
<accession>A0A9Q8QCA3</accession>
<protein>
    <recommendedName>
        <fullName evidence="4">Cyclase</fullName>
    </recommendedName>
</protein>
<dbReference type="InterPro" id="IPR007325">
    <property type="entry name" value="KFase/CYL"/>
</dbReference>
<dbReference type="SUPFAM" id="SSF102198">
    <property type="entry name" value="Putative cyclase"/>
    <property type="match status" value="1"/>
</dbReference>
<dbReference type="Gene3D" id="3.50.30.50">
    <property type="entry name" value="Putative cyclase"/>
    <property type="match status" value="1"/>
</dbReference>
<comment type="similarity">
    <text evidence="1">Belongs to the Cyclase 1 superfamily.</text>
</comment>